<protein>
    <submittedName>
        <fullName evidence="3">RepB family plasmid replication initiator protein</fullName>
    </submittedName>
</protein>
<evidence type="ECO:0000313" key="3">
    <source>
        <dbReference type="EMBL" id="MCM3716587.1"/>
    </source>
</evidence>
<gene>
    <name evidence="3" type="ORF">M3202_21315</name>
</gene>
<dbReference type="GO" id="GO:0006270">
    <property type="term" value="P:DNA replication initiation"/>
    <property type="evidence" value="ECO:0007669"/>
    <property type="project" value="InterPro"/>
</dbReference>
<accession>A0A9X2IRM1</accession>
<proteinExistence type="inferred from homology"/>
<name>A0A9X2IRM1_9BACI</name>
<dbReference type="EMBL" id="JAMBOL010000045">
    <property type="protein sequence ID" value="MCM3716587.1"/>
    <property type="molecule type" value="Genomic_DNA"/>
</dbReference>
<dbReference type="RefSeq" id="WP_251225235.1">
    <property type="nucleotide sequence ID" value="NZ_JAMBOL010000045.1"/>
</dbReference>
<dbReference type="Proteomes" id="UP001139179">
    <property type="component" value="Unassembled WGS sequence"/>
</dbReference>
<dbReference type="InterPro" id="IPR000525">
    <property type="entry name" value="Initiator_Rep_WH1"/>
</dbReference>
<feature type="domain" description="Initiator Rep protein WH1" evidence="2">
    <location>
        <begin position="167"/>
        <end position="278"/>
    </location>
</feature>
<comment type="caution">
    <text evidence="3">The sequence shown here is derived from an EMBL/GenBank/DDBJ whole genome shotgun (WGS) entry which is preliminary data.</text>
</comment>
<dbReference type="GO" id="GO:0003887">
    <property type="term" value="F:DNA-directed DNA polymerase activity"/>
    <property type="evidence" value="ECO:0007669"/>
    <property type="project" value="InterPro"/>
</dbReference>
<reference evidence="3" key="1">
    <citation type="submission" date="2022-05" db="EMBL/GenBank/DDBJ databases">
        <title>Comparative Genomics of Spacecraft Associated Microbes.</title>
        <authorList>
            <person name="Tran M.T."/>
            <person name="Wright A."/>
            <person name="Seuylemezian A."/>
            <person name="Eisen J."/>
            <person name="Coil D."/>
        </authorList>
    </citation>
    <scope>NUCLEOTIDE SEQUENCE</scope>
    <source>
        <strain evidence="3">214.1.1</strain>
    </source>
</reference>
<sequence length="359" mass="41264">MKGISITKPIQQVLDKIEAEYEIHISAEARDDLLERYIKPLRRQKTHNLQRALLSIKEKSFNYIESNNDYYKLLLFQQEILEESIASRRIHGKKMPVERAYAESPIFTASSPSSKAIIELKNEDGEIVEKRVGYRTIEYKSKHGYLTTGDFRIFGGLQRMWELKGGSKKFSFSYNELCDVIDYSPEGGNYRTIEKSILKLSSTSITFEEFLDAELTNRDRIKVQNIIQSADIGKRNAEITFSDRLHEGLQQGNVVRLNLSIFHDLSSVTAKLLYSLLSSLLEKQKILDLDMLINQLGIQNNSRKDVIKTIREALDDLVQSGVIYDYQLLRKGRSFKEVELLPSEQLLEALEEGITVSEI</sequence>
<dbReference type="Pfam" id="PF01051">
    <property type="entry name" value="Rep3_N"/>
    <property type="match status" value="1"/>
</dbReference>
<organism evidence="3 4">
    <name type="scientific">Halalkalibacter oceani</name>
    <dbReference type="NCBI Taxonomy" id="1653776"/>
    <lineage>
        <taxon>Bacteria</taxon>
        <taxon>Bacillati</taxon>
        <taxon>Bacillota</taxon>
        <taxon>Bacilli</taxon>
        <taxon>Bacillales</taxon>
        <taxon>Bacillaceae</taxon>
        <taxon>Halalkalibacter</taxon>
    </lineage>
</organism>
<keyword evidence="4" id="KW-1185">Reference proteome</keyword>
<evidence type="ECO:0000256" key="1">
    <source>
        <dbReference type="ARBA" id="ARBA00038283"/>
    </source>
</evidence>
<evidence type="ECO:0000313" key="4">
    <source>
        <dbReference type="Proteomes" id="UP001139179"/>
    </source>
</evidence>
<dbReference type="AlphaFoldDB" id="A0A9X2IRM1"/>
<evidence type="ECO:0000259" key="2">
    <source>
        <dbReference type="Pfam" id="PF01051"/>
    </source>
</evidence>
<comment type="similarity">
    <text evidence="1">Belongs to the initiator RepB protein family.</text>
</comment>